<sequence>MDEKTPILPPPAVSNCQCRCRSDNKKKRVFKRIALFLIGLLALHAFSHRFQSFRSDWDDGVVSAQCYNGEAPIQWEGKTSYDVDPAKFPNLSVVQNGSVTGGFVKTFTQSDDDLAHINVNIHFSEPYLQDQINIIIDDSENGYNFTVETPKHLRRECINVEITIALPNSAQFNKLAISTINSKIELLDDITTEESISLQTINGSIHAEYVKTNELVVNTVNGGITIEKADAHTVVFHSVNGAIHANVDAEKISAKTINGSIHLDNIGDGTAAAINTETVNGSTHVSAPKNFEGAFSLKTVYGKPNVFSQSKSDKLHIEKARRNAMEGYYGSPVEDSYISSETRMGSITMKFE</sequence>
<evidence type="ECO:0000313" key="3">
    <source>
        <dbReference type="EMBL" id="KAG2174074.1"/>
    </source>
</evidence>
<evidence type="ECO:0000259" key="2">
    <source>
        <dbReference type="Pfam" id="PF13349"/>
    </source>
</evidence>
<keyword evidence="1" id="KW-0812">Transmembrane</keyword>
<dbReference type="OrthoDB" id="2348130at2759"/>
<comment type="caution">
    <text evidence="3">The sequence shown here is derived from an EMBL/GenBank/DDBJ whole genome shotgun (WGS) entry which is preliminary data.</text>
</comment>
<dbReference type="Proteomes" id="UP000612746">
    <property type="component" value="Unassembled WGS sequence"/>
</dbReference>
<evidence type="ECO:0000313" key="4">
    <source>
        <dbReference type="Proteomes" id="UP000612746"/>
    </source>
</evidence>
<dbReference type="AlphaFoldDB" id="A0A8H7PHF0"/>
<organism evidence="3 4">
    <name type="scientific">Umbelopsis vinacea</name>
    <dbReference type="NCBI Taxonomy" id="44442"/>
    <lineage>
        <taxon>Eukaryota</taxon>
        <taxon>Fungi</taxon>
        <taxon>Fungi incertae sedis</taxon>
        <taxon>Mucoromycota</taxon>
        <taxon>Mucoromycotina</taxon>
        <taxon>Umbelopsidomycetes</taxon>
        <taxon>Umbelopsidales</taxon>
        <taxon>Umbelopsidaceae</taxon>
        <taxon>Umbelopsis</taxon>
    </lineage>
</organism>
<keyword evidence="1" id="KW-0472">Membrane</keyword>
<keyword evidence="4" id="KW-1185">Reference proteome</keyword>
<feature type="domain" description="DUF4097" evidence="2">
    <location>
        <begin position="107"/>
        <end position="321"/>
    </location>
</feature>
<evidence type="ECO:0000256" key="1">
    <source>
        <dbReference type="SAM" id="Phobius"/>
    </source>
</evidence>
<feature type="transmembrane region" description="Helical" evidence="1">
    <location>
        <begin position="29"/>
        <end position="46"/>
    </location>
</feature>
<dbReference type="InterPro" id="IPR025164">
    <property type="entry name" value="Toastrack_DUF4097"/>
</dbReference>
<name>A0A8H7PHF0_9FUNG</name>
<accession>A0A8H7PHF0</accession>
<protein>
    <recommendedName>
        <fullName evidence="2">DUF4097 domain-containing protein</fullName>
    </recommendedName>
</protein>
<proteinExistence type="predicted"/>
<keyword evidence="1" id="KW-1133">Transmembrane helix</keyword>
<reference evidence="3" key="1">
    <citation type="submission" date="2020-12" db="EMBL/GenBank/DDBJ databases">
        <title>Metabolic potential, ecology and presence of endohyphal bacteria is reflected in genomic diversity of Mucoromycotina.</title>
        <authorList>
            <person name="Muszewska A."/>
            <person name="Okrasinska A."/>
            <person name="Steczkiewicz K."/>
            <person name="Drgas O."/>
            <person name="Orlowska M."/>
            <person name="Perlinska-Lenart U."/>
            <person name="Aleksandrzak-Piekarczyk T."/>
            <person name="Szatraj K."/>
            <person name="Zielenkiewicz U."/>
            <person name="Pilsyk S."/>
            <person name="Malc E."/>
            <person name="Mieczkowski P."/>
            <person name="Kruszewska J.S."/>
            <person name="Biernat P."/>
            <person name="Pawlowska J."/>
        </authorList>
    </citation>
    <scope>NUCLEOTIDE SEQUENCE</scope>
    <source>
        <strain evidence="3">WA0000051536</strain>
    </source>
</reference>
<dbReference type="EMBL" id="JAEPRA010000017">
    <property type="protein sequence ID" value="KAG2174074.1"/>
    <property type="molecule type" value="Genomic_DNA"/>
</dbReference>
<dbReference type="Pfam" id="PF13349">
    <property type="entry name" value="DUF4097"/>
    <property type="match status" value="1"/>
</dbReference>
<gene>
    <name evidence="3" type="ORF">INT44_000188</name>
</gene>